<comment type="caution">
    <text evidence="1">The sequence shown here is derived from an EMBL/GenBank/DDBJ whole genome shotgun (WGS) entry which is preliminary data.</text>
</comment>
<dbReference type="Proteomes" id="UP000683925">
    <property type="component" value="Unassembled WGS sequence"/>
</dbReference>
<organism evidence="1 2">
    <name type="scientific">Paramecium octaurelia</name>
    <dbReference type="NCBI Taxonomy" id="43137"/>
    <lineage>
        <taxon>Eukaryota</taxon>
        <taxon>Sar</taxon>
        <taxon>Alveolata</taxon>
        <taxon>Ciliophora</taxon>
        <taxon>Intramacronucleata</taxon>
        <taxon>Oligohymenophorea</taxon>
        <taxon>Peniculida</taxon>
        <taxon>Parameciidae</taxon>
        <taxon>Paramecium</taxon>
    </lineage>
</organism>
<evidence type="ECO:0000313" key="1">
    <source>
        <dbReference type="EMBL" id="CAD8173778.1"/>
    </source>
</evidence>
<accession>A0A8S1V8A5</accession>
<gene>
    <name evidence="1" type="ORF">POCTA_138.1.T0620208</name>
</gene>
<dbReference type="AlphaFoldDB" id="A0A8S1V8A5"/>
<evidence type="ECO:0000313" key="2">
    <source>
        <dbReference type="Proteomes" id="UP000683925"/>
    </source>
</evidence>
<reference evidence="1" key="1">
    <citation type="submission" date="2021-01" db="EMBL/GenBank/DDBJ databases">
        <authorList>
            <consortium name="Genoscope - CEA"/>
            <person name="William W."/>
        </authorList>
    </citation>
    <scope>NUCLEOTIDE SEQUENCE</scope>
</reference>
<protein>
    <submittedName>
        <fullName evidence="1">Uncharacterized protein</fullName>
    </submittedName>
</protein>
<dbReference type="EMBL" id="CAJJDP010000061">
    <property type="protein sequence ID" value="CAD8173778.1"/>
    <property type="molecule type" value="Genomic_DNA"/>
</dbReference>
<name>A0A8S1V8A5_PAROT</name>
<sequence>MQKINQFLQRSIVPQSLYLLHSSSFQTDDYIDYRSRP</sequence>
<keyword evidence="2" id="KW-1185">Reference proteome</keyword>
<proteinExistence type="predicted"/>